<dbReference type="PROSITE" id="PS51186">
    <property type="entry name" value="GNAT"/>
    <property type="match status" value="1"/>
</dbReference>
<dbReference type="InterPro" id="IPR016181">
    <property type="entry name" value="Acyl_CoA_acyltransferase"/>
</dbReference>
<comment type="caution">
    <text evidence="2">The sequence shown here is derived from an EMBL/GenBank/DDBJ whole genome shotgun (WGS) entry which is preliminary data.</text>
</comment>
<dbReference type="PANTHER" id="PTHR42791">
    <property type="entry name" value="GNAT FAMILY ACETYLTRANSFERASE"/>
    <property type="match status" value="1"/>
</dbReference>
<protein>
    <recommendedName>
        <fullName evidence="1">N-acetyltransferase domain-containing protein</fullName>
    </recommendedName>
</protein>
<dbReference type="SUPFAM" id="SSF55729">
    <property type="entry name" value="Acyl-CoA N-acyltransferases (Nat)"/>
    <property type="match status" value="1"/>
</dbReference>
<keyword evidence="3" id="KW-1185">Reference proteome</keyword>
<dbReference type="Pfam" id="PF13508">
    <property type="entry name" value="Acetyltransf_7"/>
    <property type="match status" value="1"/>
</dbReference>
<proteinExistence type="predicted"/>
<organism evidence="2 3">
    <name type="scientific">Penicillium capsulatum</name>
    <dbReference type="NCBI Taxonomy" id="69766"/>
    <lineage>
        <taxon>Eukaryota</taxon>
        <taxon>Fungi</taxon>
        <taxon>Dikarya</taxon>
        <taxon>Ascomycota</taxon>
        <taxon>Pezizomycotina</taxon>
        <taxon>Eurotiomycetes</taxon>
        <taxon>Eurotiomycetidae</taxon>
        <taxon>Eurotiales</taxon>
        <taxon>Aspergillaceae</taxon>
        <taxon>Penicillium</taxon>
    </lineage>
</organism>
<dbReference type="Gene3D" id="3.40.630.30">
    <property type="match status" value="1"/>
</dbReference>
<reference evidence="2" key="1">
    <citation type="submission" date="2022-11" db="EMBL/GenBank/DDBJ databases">
        <authorList>
            <person name="Petersen C."/>
        </authorList>
    </citation>
    <scope>NUCLEOTIDE SEQUENCE</scope>
    <source>
        <strain evidence="2">IBT 21917</strain>
    </source>
</reference>
<dbReference type="Proteomes" id="UP001146351">
    <property type="component" value="Unassembled WGS sequence"/>
</dbReference>
<accession>A0A9W9LDZ5</accession>
<evidence type="ECO:0000259" key="1">
    <source>
        <dbReference type="PROSITE" id="PS51186"/>
    </source>
</evidence>
<dbReference type="AlphaFoldDB" id="A0A9W9LDZ5"/>
<dbReference type="InterPro" id="IPR052523">
    <property type="entry name" value="Trichothecene_AcTrans"/>
</dbReference>
<name>A0A9W9LDZ5_9EURO</name>
<dbReference type="CDD" id="cd04301">
    <property type="entry name" value="NAT_SF"/>
    <property type="match status" value="1"/>
</dbReference>
<dbReference type="OrthoDB" id="410198at2759"/>
<gene>
    <name evidence="2" type="ORF">N7492_010506</name>
</gene>
<dbReference type="GO" id="GO:0016747">
    <property type="term" value="F:acyltransferase activity, transferring groups other than amino-acyl groups"/>
    <property type="evidence" value="ECO:0007669"/>
    <property type="project" value="InterPro"/>
</dbReference>
<feature type="domain" description="N-acetyltransferase" evidence="1">
    <location>
        <begin position="71"/>
        <end position="220"/>
    </location>
</feature>
<evidence type="ECO:0000313" key="3">
    <source>
        <dbReference type="Proteomes" id="UP001146351"/>
    </source>
</evidence>
<dbReference type="PANTHER" id="PTHR42791:SF17">
    <property type="entry name" value="ACETYLTRANSFERASE, GNAT FAMILY FAMILY (AFU_ORTHOLOGUE AFUA_8G05690)"/>
    <property type="match status" value="1"/>
</dbReference>
<evidence type="ECO:0000313" key="2">
    <source>
        <dbReference type="EMBL" id="KAJ5152211.1"/>
    </source>
</evidence>
<sequence length="221" mass="24517">MSLPSGFTLSSVPADLGVGRTLQSIESAAIQDGPDRALSDLLWPGQSRTDDEDEDPFHTVEMLSDPVNTYLWIRDEQIKVPIAYAWSQRAPKRSEVEWAEAYANRHRPPGMNTALMDATSGTRFLKRAKILGSTDSLILKELYVRPEYQRRGLGGALVGHMVQRADQLGLPAYLESSTVGYSLYTRYGFKEIDRVIVNLAAWGGANGEVNKYVLMLRPNGA</sequence>
<dbReference type="EMBL" id="JAPQKO010000008">
    <property type="protein sequence ID" value="KAJ5152211.1"/>
    <property type="molecule type" value="Genomic_DNA"/>
</dbReference>
<reference evidence="2" key="2">
    <citation type="journal article" date="2023" name="IMA Fungus">
        <title>Comparative genomic study of the Penicillium genus elucidates a diverse pangenome and 15 lateral gene transfer events.</title>
        <authorList>
            <person name="Petersen C."/>
            <person name="Sorensen T."/>
            <person name="Nielsen M.R."/>
            <person name="Sondergaard T.E."/>
            <person name="Sorensen J.L."/>
            <person name="Fitzpatrick D.A."/>
            <person name="Frisvad J.C."/>
            <person name="Nielsen K.L."/>
        </authorList>
    </citation>
    <scope>NUCLEOTIDE SEQUENCE</scope>
    <source>
        <strain evidence="2">IBT 21917</strain>
    </source>
</reference>
<dbReference type="InterPro" id="IPR000182">
    <property type="entry name" value="GNAT_dom"/>
</dbReference>